<name>A0A1E7EYI4_9STRA</name>
<dbReference type="Proteomes" id="UP000095751">
    <property type="component" value="Unassembled WGS sequence"/>
</dbReference>
<evidence type="ECO:0008006" key="3">
    <source>
        <dbReference type="Google" id="ProtNLM"/>
    </source>
</evidence>
<accession>A0A1E7EYI4</accession>
<evidence type="ECO:0000313" key="2">
    <source>
        <dbReference type="Proteomes" id="UP000095751"/>
    </source>
</evidence>
<protein>
    <recommendedName>
        <fullName evidence="3">Plastid lipid-associated protein/fibrillin conserved domain-containing protein</fullName>
    </recommendedName>
</protein>
<dbReference type="EMBL" id="KV784369">
    <property type="protein sequence ID" value="OEU10982.1"/>
    <property type="molecule type" value="Genomic_DNA"/>
</dbReference>
<evidence type="ECO:0000313" key="1">
    <source>
        <dbReference type="EMBL" id="OEU10982.1"/>
    </source>
</evidence>
<dbReference type="PANTHER" id="PTHR35690:SF1">
    <property type="entry name" value="OS01G0363500 PROTEIN"/>
    <property type="match status" value="1"/>
</dbReference>
<dbReference type="OrthoDB" id="44190at2759"/>
<organism evidence="1 2">
    <name type="scientific">Fragilariopsis cylindrus CCMP1102</name>
    <dbReference type="NCBI Taxonomy" id="635003"/>
    <lineage>
        <taxon>Eukaryota</taxon>
        <taxon>Sar</taxon>
        <taxon>Stramenopiles</taxon>
        <taxon>Ochrophyta</taxon>
        <taxon>Bacillariophyta</taxon>
        <taxon>Bacillariophyceae</taxon>
        <taxon>Bacillariophycidae</taxon>
        <taxon>Bacillariales</taxon>
        <taxon>Bacillariaceae</taxon>
        <taxon>Fragilariopsis</taxon>
    </lineage>
</organism>
<keyword evidence="2" id="KW-1185">Reference proteome</keyword>
<gene>
    <name evidence="1" type="ORF">FRACYDRAFT_193213</name>
</gene>
<dbReference type="InParanoid" id="A0A1E7EYI4"/>
<dbReference type="KEGG" id="fcy:FRACYDRAFT_193213"/>
<reference evidence="1 2" key="1">
    <citation type="submission" date="2016-09" db="EMBL/GenBank/DDBJ databases">
        <title>Extensive genetic diversity and differential bi-allelic expression allows diatom success in the polar Southern Ocean.</title>
        <authorList>
            <consortium name="DOE Joint Genome Institute"/>
            <person name="Mock T."/>
            <person name="Otillar R.P."/>
            <person name="Strauss J."/>
            <person name="Dupont C."/>
            <person name="Frickenhaus S."/>
            <person name="Maumus F."/>
            <person name="Mcmullan M."/>
            <person name="Sanges R."/>
            <person name="Schmutz J."/>
            <person name="Toseland A."/>
            <person name="Valas R."/>
            <person name="Veluchamy A."/>
            <person name="Ward B.J."/>
            <person name="Allen A."/>
            <person name="Barry K."/>
            <person name="Falciatore A."/>
            <person name="Ferrante M."/>
            <person name="Fortunato A.E."/>
            <person name="Gloeckner G."/>
            <person name="Gruber A."/>
            <person name="Hipkin R."/>
            <person name="Janech M."/>
            <person name="Kroth P."/>
            <person name="Leese F."/>
            <person name="Lindquist E."/>
            <person name="Lyon B.R."/>
            <person name="Martin J."/>
            <person name="Mayer C."/>
            <person name="Parker M."/>
            <person name="Quesneville H."/>
            <person name="Raymond J."/>
            <person name="Uhlig C."/>
            <person name="Valentin K.U."/>
            <person name="Worden A.Z."/>
            <person name="Armbrust E.V."/>
            <person name="Bowler C."/>
            <person name="Green B."/>
            <person name="Moulton V."/>
            <person name="Van Oosterhout C."/>
            <person name="Grigoriev I."/>
        </authorList>
    </citation>
    <scope>NUCLEOTIDE SEQUENCE [LARGE SCALE GENOMIC DNA]</scope>
    <source>
        <strain evidence="1 2">CCMP1102</strain>
    </source>
</reference>
<sequence>MIVLRDTPTPPFFTSEKSPAKEEIEKEVVAVVVEEKLESVPVSASSTADESTDESNTILQQIDDAKKILYRAAETKKEDPDIVVAALLTLEKLSRKANQADPSRAEQTLSALSGEGGVNWRLIFTTGTIDTQKKLGTKVNYFPLKATQSFDSSPSGPEDGNPWLITNGIFLGDEFALVKFEGDFDWTFTPKSGLTKVTFDFSRIQLFNGLLDIPLKKGEAASLGAKSGLGSEGNIKLNAKGKRAFFNWISADEKIATARGGGGGIALWKRIS</sequence>
<proteinExistence type="predicted"/>
<dbReference type="AlphaFoldDB" id="A0A1E7EYI4"/>
<dbReference type="PANTHER" id="PTHR35690">
    <property type="entry name" value="OS01G0363500 PROTEIN"/>
    <property type="match status" value="1"/>
</dbReference>